<gene>
    <name evidence="3" type="ORF">H8730_14015</name>
</gene>
<dbReference type="InterPro" id="IPR025328">
    <property type="entry name" value="DUF4234"/>
</dbReference>
<sequence>MGRWLRVVCGSGERDDLSNSRSGKESIWMIRQRDFWIYLLLSIVTCGIYGIYFWYKYTEDVNTVCYGDGQETMNYILVVLLSLVTCGIFTFIWVYQLGNRLQANAPRYQLSFQENGTSALLWYIFGSLICGIGPYIAQYSLIKNMNALATAYNEYNSQPTEPTPAP</sequence>
<dbReference type="AlphaFoldDB" id="A0A926DVX5"/>
<reference evidence="3" key="1">
    <citation type="submission" date="2020-08" db="EMBL/GenBank/DDBJ databases">
        <title>Genome public.</title>
        <authorList>
            <person name="Liu C."/>
            <person name="Sun Q."/>
        </authorList>
    </citation>
    <scope>NUCLEOTIDE SEQUENCE</scope>
    <source>
        <strain evidence="3">NSJ-32</strain>
    </source>
</reference>
<feature type="transmembrane region" description="Helical" evidence="1">
    <location>
        <begin position="35"/>
        <end position="55"/>
    </location>
</feature>
<organism evidence="3 4">
    <name type="scientific">Bianquea renquensis</name>
    <dbReference type="NCBI Taxonomy" id="2763661"/>
    <lineage>
        <taxon>Bacteria</taxon>
        <taxon>Bacillati</taxon>
        <taxon>Bacillota</taxon>
        <taxon>Clostridia</taxon>
        <taxon>Eubacteriales</taxon>
        <taxon>Bianqueaceae</taxon>
        <taxon>Bianquea</taxon>
    </lineage>
</organism>
<dbReference type="Pfam" id="PF14018">
    <property type="entry name" value="DUF4234"/>
    <property type="match status" value="1"/>
</dbReference>
<keyword evidence="4" id="KW-1185">Reference proteome</keyword>
<dbReference type="Proteomes" id="UP000657006">
    <property type="component" value="Unassembled WGS sequence"/>
</dbReference>
<protein>
    <submittedName>
        <fullName evidence="3">DUF4234 domain-containing protein</fullName>
    </submittedName>
</protein>
<name>A0A926DVX5_9FIRM</name>
<keyword evidence="1" id="KW-0812">Transmembrane</keyword>
<dbReference type="EMBL" id="JACRSQ010000027">
    <property type="protein sequence ID" value="MBC8544659.1"/>
    <property type="molecule type" value="Genomic_DNA"/>
</dbReference>
<keyword evidence="1" id="KW-1133">Transmembrane helix</keyword>
<accession>A0A926DVX5</accession>
<evidence type="ECO:0000313" key="3">
    <source>
        <dbReference type="EMBL" id="MBC8544659.1"/>
    </source>
</evidence>
<evidence type="ECO:0000313" key="4">
    <source>
        <dbReference type="Proteomes" id="UP000657006"/>
    </source>
</evidence>
<evidence type="ECO:0000259" key="2">
    <source>
        <dbReference type="Pfam" id="PF14018"/>
    </source>
</evidence>
<feature type="domain" description="DUF4234" evidence="2">
    <location>
        <begin position="33"/>
        <end position="102"/>
    </location>
</feature>
<feature type="transmembrane region" description="Helical" evidence="1">
    <location>
        <begin position="75"/>
        <end position="98"/>
    </location>
</feature>
<comment type="caution">
    <text evidence="3">The sequence shown here is derived from an EMBL/GenBank/DDBJ whole genome shotgun (WGS) entry which is preliminary data.</text>
</comment>
<proteinExistence type="predicted"/>
<evidence type="ECO:0000256" key="1">
    <source>
        <dbReference type="SAM" id="Phobius"/>
    </source>
</evidence>
<keyword evidence="1" id="KW-0472">Membrane</keyword>
<feature type="transmembrane region" description="Helical" evidence="1">
    <location>
        <begin position="119"/>
        <end position="137"/>
    </location>
</feature>